<reference evidence="1 2" key="1">
    <citation type="journal article" date="2023" name="BMC Biol.">
        <title>The compact genome of the sponge Oopsacas minuta (Hexactinellida) is lacking key metazoan core genes.</title>
        <authorList>
            <person name="Santini S."/>
            <person name="Schenkelaars Q."/>
            <person name="Jourda C."/>
            <person name="Duchesne M."/>
            <person name="Belahbib H."/>
            <person name="Rocher C."/>
            <person name="Selva M."/>
            <person name="Riesgo A."/>
            <person name="Vervoort M."/>
            <person name="Leys S.P."/>
            <person name="Kodjabachian L."/>
            <person name="Le Bivic A."/>
            <person name="Borchiellini C."/>
            <person name="Claverie J.M."/>
            <person name="Renard E."/>
        </authorList>
    </citation>
    <scope>NUCLEOTIDE SEQUENCE [LARGE SCALE GENOMIC DNA]</scope>
    <source>
        <strain evidence="1">SPO-2</strain>
    </source>
</reference>
<dbReference type="EMBL" id="JAKMXF010000044">
    <property type="protein sequence ID" value="KAI6659862.1"/>
    <property type="molecule type" value="Genomic_DNA"/>
</dbReference>
<dbReference type="Proteomes" id="UP001165289">
    <property type="component" value="Unassembled WGS sequence"/>
</dbReference>
<accession>A0AAV7KF62</accession>
<name>A0AAV7KF62_9METZ</name>
<dbReference type="PANTHER" id="PTHR46114:SF1">
    <property type="entry name" value="ZAD DOMAIN-CONTAINING PROTEIN"/>
    <property type="match status" value="1"/>
</dbReference>
<dbReference type="PANTHER" id="PTHR46114">
    <property type="entry name" value="APPLE DOMAIN-CONTAINING PROTEIN"/>
    <property type="match status" value="1"/>
</dbReference>
<dbReference type="AlphaFoldDB" id="A0AAV7KF62"/>
<sequence>MTETERKAWQAFRDVVNGLLGNNKDPNYEEIVNTLITSYQKMGCCMSLKLHFLCSHLDFFQENLGDFSEEHDERFDQDIQLMEKRYQGRWDSAMMAITCGFDKGRHFWSQKKSSFNSSFLKYFNSLT</sequence>
<protein>
    <submittedName>
        <fullName evidence="1">Uncharacterized protein</fullName>
    </submittedName>
</protein>
<evidence type="ECO:0000313" key="1">
    <source>
        <dbReference type="EMBL" id="KAI6659862.1"/>
    </source>
</evidence>
<comment type="caution">
    <text evidence="1">The sequence shown here is derived from an EMBL/GenBank/DDBJ whole genome shotgun (WGS) entry which is preliminary data.</text>
</comment>
<organism evidence="1 2">
    <name type="scientific">Oopsacas minuta</name>
    <dbReference type="NCBI Taxonomy" id="111878"/>
    <lineage>
        <taxon>Eukaryota</taxon>
        <taxon>Metazoa</taxon>
        <taxon>Porifera</taxon>
        <taxon>Hexactinellida</taxon>
        <taxon>Hexasterophora</taxon>
        <taxon>Lyssacinosida</taxon>
        <taxon>Leucopsacidae</taxon>
        <taxon>Oopsacas</taxon>
    </lineage>
</organism>
<evidence type="ECO:0000313" key="2">
    <source>
        <dbReference type="Proteomes" id="UP001165289"/>
    </source>
</evidence>
<keyword evidence="2" id="KW-1185">Reference proteome</keyword>
<gene>
    <name evidence="1" type="ORF">LOD99_14202</name>
</gene>
<proteinExistence type="predicted"/>